<evidence type="ECO:0000256" key="3">
    <source>
        <dbReference type="ARBA" id="ARBA00022692"/>
    </source>
</evidence>
<dbReference type="InterPro" id="IPR001734">
    <property type="entry name" value="Na/solute_symporter"/>
</dbReference>
<keyword evidence="5 7" id="KW-0472">Membrane</keyword>
<evidence type="ECO:0000256" key="1">
    <source>
        <dbReference type="ARBA" id="ARBA00004141"/>
    </source>
</evidence>
<feature type="transmembrane region" description="Helical" evidence="7">
    <location>
        <begin position="498"/>
        <end position="516"/>
    </location>
</feature>
<feature type="transmembrane region" description="Helical" evidence="7">
    <location>
        <begin position="419"/>
        <end position="439"/>
    </location>
</feature>
<evidence type="ECO:0000256" key="2">
    <source>
        <dbReference type="ARBA" id="ARBA00006434"/>
    </source>
</evidence>
<feature type="transmembrane region" description="Helical" evidence="7">
    <location>
        <begin position="313"/>
        <end position="338"/>
    </location>
</feature>
<comment type="similarity">
    <text evidence="2 6">Belongs to the sodium:solute symporter (SSF) (TC 2.A.21) family.</text>
</comment>
<proteinExistence type="inferred from homology"/>
<feature type="transmembrane region" description="Helical" evidence="7">
    <location>
        <begin position="45"/>
        <end position="70"/>
    </location>
</feature>
<evidence type="ECO:0000256" key="4">
    <source>
        <dbReference type="ARBA" id="ARBA00022989"/>
    </source>
</evidence>
<dbReference type="Proteomes" id="UP001499951">
    <property type="component" value="Unassembled WGS sequence"/>
</dbReference>
<dbReference type="Gene3D" id="1.20.1730.10">
    <property type="entry name" value="Sodium/glucose cotransporter"/>
    <property type="match status" value="1"/>
</dbReference>
<evidence type="ECO:0000313" key="8">
    <source>
        <dbReference type="EMBL" id="GAA0569855.1"/>
    </source>
</evidence>
<feature type="transmembrane region" description="Helical" evidence="7">
    <location>
        <begin position="390"/>
        <end position="412"/>
    </location>
</feature>
<gene>
    <name evidence="8" type="ORF">GCM10008942_18240</name>
</gene>
<comment type="caution">
    <text evidence="8">The sequence shown here is derived from an EMBL/GenBank/DDBJ whole genome shotgun (WGS) entry which is preliminary data.</text>
</comment>
<sequence length="517" mass="55495">MLPAFDYGVLAVYLTGLLALGLILSRRRATASEYFLASHKAGWPAIGLALVGSNISPGVLIGVTGSAYAFGISVFNYDWTGTAILVVFALFFLPAVLAAKVYTMPEFLERRYDPRVRVWFSILTLVLYILLDAAGALYCGTLVLKLIVPGLSFEVAILLLAALAVIYSVTGGLRSVLYTQAVQGVVGLGSALFLAIFAFHTAGGWDAVVHAAPPGHLNLIRPASDPIMPWTGMAFGLPVMGFYYWCTNQVIVQRMLAAKSIADGQKGALFAGLLKLLILFLIVLPGVAGLLLYPKLTSPDEIYLRMAFGLMPSGLLGLLVAAFLGALMAQLSAAYNSAATLVTMDFVRRLRPSASDASVVRWGRISTIVCMVISALWAPQIMKFPSLWQYFQAVLAYATPPAAALFLLGMLWPRANGRGAIWAVATGSGLGIALFVLSVTKVWPLAFLNAAFLVFAVSLASLVLASLTRRQTPEERARHASLTLKNAWQAARLGSREVAGWALALFAVTAGLVWWFR</sequence>
<feature type="transmembrane region" description="Helical" evidence="7">
    <location>
        <begin position="150"/>
        <end position="169"/>
    </location>
</feature>
<dbReference type="EMBL" id="BAAADD010000004">
    <property type="protein sequence ID" value="GAA0569855.1"/>
    <property type="molecule type" value="Genomic_DNA"/>
</dbReference>
<evidence type="ECO:0000256" key="5">
    <source>
        <dbReference type="ARBA" id="ARBA00023136"/>
    </source>
</evidence>
<dbReference type="PANTHER" id="PTHR11819">
    <property type="entry name" value="SOLUTE CARRIER FAMILY 5"/>
    <property type="match status" value="1"/>
</dbReference>
<feature type="transmembrane region" description="Helical" evidence="7">
    <location>
        <begin position="267"/>
        <end position="293"/>
    </location>
</feature>
<feature type="transmembrane region" description="Helical" evidence="7">
    <location>
        <begin position="181"/>
        <end position="199"/>
    </location>
</feature>
<evidence type="ECO:0000256" key="6">
    <source>
        <dbReference type="RuleBase" id="RU362091"/>
    </source>
</evidence>
<feature type="transmembrane region" description="Helical" evidence="7">
    <location>
        <begin position="359"/>
        <end position="378"/>
    </location>
</feature>
<dbReference type="Pfam" id="PF00474">
    <property type="entry name" value="SSF"/>
    <property type="match status" value="1"/>
</dbReference>
<reference evidence="9" key="1">
    <citation type="journal article" date="2019" name="Int. J. Syst. Evol. Microbiol.">
        <title>The Global Catalogue of Microorganisms (GCM) 10K type strain sequencing project: providing services to taxonomists for standard genome sequencing and annotation.</title>
        <authorList>
            <consortium name="The Broad Institute Genomics Platform"/>
            <consortium name="The Broad Institute Genome Sequencing Center for Infectious Disease"/>
            <person name="Wu L."/>
            <person name="Ma J."/>
        </authorList>
    </citation>
    <scope>NUCLEOTIDE SEQUENCE [LARGE SCALE GENOMIC DNA]</scope>
    <source>
        <strain evidence="9">JCM 15089</strain>
    </source>
</reference>
<dbReference type="RefSeq" id="WP_166929517.1">
    <property type="nucleotide sequence ID" value="NZ_BAAADD010000004.1"/>
</dbReference>
<organism evidence="8 9">
    <name type="scientific">Rhizomicrobium electricum</name>
    <dbReference type="NCBI Taxonomy" id="480070"/>
    <lineage>
        <taxon>Bacteria</taxon>
        <taxon>Pseudomonadati</taxon>
        <taxon>Pseudomonadota</taxon>
        <taxon>Alphaproteobacteria</taxon>
        <taxon>Micropepsales</taxon>
        <taxon>Micropepsaceae</taxon>
        <taxon>Rhizomicrobium</taxon>
    </lineage>
</organism>
<evidence type="ECO:0000313" key="9">
    <source>
        <dbReference type="Proteomes" id="UP001499951"/>
    </source>
</evidence>
<feature type="transmembrane region" description="Helical" evidence="7">
    <location>
        <begin position="6"/>
        <end position="24"/>
    </location>
</feature>
<keyword evidence="3 7" id="KW-0812">Transmembrane</keyword>
<dbReference type="PROSITE" id="PS50283">
    <property type="entry name" value="NA_SOLUT_SYMP_3"/>
    <property type="match status" value="1"/>
</dbReference>
<accession>A0ABP3PQG4</accession>
<feature type="transmembrane region" description="Helical" evidence="7">
    <location>
        <begin position="82"/>
        <end position="104"/>
    </location>
</feature>
<dbReference type="PANTHER" id="PTHR11819:SF195">
    <property type="entry name" value="SODIUM_GLUCOSE COTRANSPORTER 4"/>
    <property type="match status" value="1"/>
</dbReference>
<name>A0ABP3PQG4_9PROT</name>
<evidence type="ECO:0000256" key="7">
    <source>
        <dbReference type="SAM" id="Phobius"/>
    </source>
</evidence>
<keyword evidence="9" id="KW-1185">Reference proteome</keyword>
<protein>
    <submittedName>
        <fullName evidence="8">Sodium:solute symporter</fullName>
    </submittedName>
</protein>
<comment type="subcellular location">
    <subcellularLocation>
        <location evidence="1">Membrane</location>
        <topology evidence="1">Multi-pass membrane protein</topology>
    </subcellularLocation>
</comment>
<feature type="transmembrane region" description="Helical" evidence="7">
    <location>
        <begin position="445"/>
        <end position="468"/>
    </location>
</feature>
<dbReference type="NCBIfam" id="TIGR00813">
    <property type="entry name" value="sss"/>
    <property type="match status" value="1"/>
</dbReference>
<dbReference type="InterPro" id="IPR038377">
    <property type="entry name" value="Na/Glc_symporter_sf"/>
</dbReference>
<keyword evidence="4 7" id="KW-1133">Transmembrane helix</keyword>
<feature type="transmembrane region" description="Helical" evidence="7">
    <location>
        <begin position="116"/>
        <end position="138"/>
    </location>
</feature>
<feature type="transmembrane region" description="Helical" evidence="7">
    <location>
        <begin position="227"/>
        <end position="246"/>
    </location>
</feature>